<reference evidence="4 5" key="1">
    <citation type="journal article" date="2017" name="Nat. Commun.">
        <title>Genome assembly with in vitro proximity ligation data and whole-genome triplication in lettuce.</title>
        <authorList>
            <person name="Reyes-Chin-Wo S."/>
            <person name="Wang Z."/>
            <person name="Yang X."/>
            <person name="Kozik A."/>
            <person name="Arikit S."/>
            <person name="Song C."/>
            <person name="Xia L."/>
            <person name="Froenicke L."/>
            <person name="Lavelle D.O."/>
            <person name="Truco M.J."/>
            <person name="Xia R."/>
            <person name="Zhu S."/>
            <person name="Xu C."/>
            <person name="Xu H."/>
            <person name="Xu X."/>
            <person name="Cox K."/>
            <person name="Korf I."/>
            <person name="Meyers B.C."/>
            <person name="Michelmore R.W."/>
        </authorList>
    </citation>
    <scope>NUCLEOTIDE SEQUENCE [LARGE SCALE GENOMIC DNA]</scope>
    <source>
        <strain evidence="5">cv. Salinas</strain>
        <tissue evidence="4">Seedlings</tissue>
    </source>
</reference>
<dbReference type="SMART" id="SM00856">
    <property type="entry name" value="PMEI"/>
    <property type="match status" value="1"/>
</dbReference>
<gene>
    <name evidence="4" type="ORF">LSAT_V11C800392780</name>
</gene>
<dbReference type="Proteomes" id="UP000235145">
    <property type="component" value="Unassembled WGS sequence"/>
</dbReference>
<dbReference type="GO" id="GO:0009505">
    <property type="term" value="C:plant-type cell wall"/>
    <property type="evidence" value="ECO:0000318"/>
    <property type="project" value="GO_Central"/>
</dbReference>
<dbReference type="SUPFAM" id="SSF101148">
    <property type="entry name" value="Plant invertase/pectin methylesterase inhibitor"/>
    <property type="match status" value="1"/>
</dbReference>
<evidence type="ECO:0000313" key="4">
    <source>
        <dbReference type="EMBL" id="KAJ0194283.1"/>
    </source>
</evidence>
<organism evidence="4 5">
    <name type="scientific">Lactuca sativa</name>
    <name type="common">Garden lettuce</name>
    <dbReference type="NCBI Taxonomy" id="4236"/>
    <lineage>
        <taxon>Eukaryota</taxon>
        <taxon>Viridiplantae</taxon>
        <taxon>Streptophyta</taxon>
        <taxon>Embryophyta</taxon>
        <taxon>Tracheophyta</taxon>
        <taxon>Spermatophyta</taxon>
        <taxon>Magnoliopsida</taxon>
        <taxon>eudicotyledons</taxon>
        <taxon>Gunneridae</taxon>
        <taxon>Pentapetalae</taxon>
        <taxon>asterids</taxon>
        <taxon>campanulids</taxon>
        <taxon>Asterales</taxon>
        <taxon>Asteraceae</taxon>
        <taxon>Cichorioideae</taxon>
        <taxon>Cichorieae</taxon>
        <taxon>Lactucinae</taxon>
        <taxon>Lactuca</taxon>
    </lineage>
</organism>
<protein>
    <recommendedName>
        <fullName evidence="3">Pectinesterase inhibitor domain-containing protein</fullName>
    </recommendedName>
</protein>
<dbReference type="PANTHER" id="PTHR31080">
    <property type="entry name" value="PECTINESTERASE INHIBITOR-LIKE"/>
    <property type="match status" value="1"/>
</dbReference>
<dbReference type="NCBIfam" id="TIGR01614">
    <property type="entry name" value="PME_inhib"/>
    <property type="match status" value="1"/>
</dbReference>
<dbReference type="InterPro" id="IPR006501">
    <property type="entry name" value="Pectinesterase_inhib_dom"/>
</dbReference>
<dbReference type="InterPro" id="IPR036691">
    <property type="entry name" value="Endo/exonu/phosph_ase_sf"/>
</dbReference>
<dbReference type="AlphaFoldDB" id="A0A9R1UWS7"/>
<evidence type="ECO:0000259" key="3">
    <source>
        <dbReference type="SMART" id="SM00856"/>
    </source>
</evidence>
<proteinExistence type="predicted"/>
<dbReference type="Gene3D" id="1.20.140.40">
    <property type="entry name" value="Invertase/pectin methylesterase inhibitor family protein"/>
    <property type="match status" value="1"/>
</dbReference>
<dbReference type="GO" id="GO:0009827">
    <property type="term" value="P:plant-type cell wall modification"/>
    <property type="evidence" value="ECO:0000318"/>
    <property type="project" value="GO_Central"/>
</dbReference>
<comment type="caution">
    <text evidence="4">The sequence shown here is derived from an EMBL/GenBank/DDBJ whole genome shotgun (WGS) entry which is preliminary data.</text>
</comment>
<dbReference type="Pfam" id="PF04043">
    <property type="entry name" value="PMEI"/>
    <property type="match status" value="1"/>
</dbReference>
<dbReference type="Gene3D" id="3.60.10.10">
    <property type="entry name" value="Endonuclease/exonuclease/phosphatase"/>
    <property type="match status" value="1"/>
</dbReference>
<keyword evidence="5" id="KW-1185">Reference proteome</keyword>
<dbReference type="PANTHER" id="PTHR31080:SF15">
    <property type="entry name" value="INVERTASE"/>
    <property type="match status" value="1"/>
</dbReference>
<dbReference type="InterPro" id="IPR035513">
    <property type="entry name" value="Invertase/methylesterase_inhib"/>
</dbReference>
<evidence type="ECO:0000256" key="2">
    <source>
        <dbReference type="SAM" id="SignalP"/>
    </source>
</evidence>
<feature type="signal peptide" evidence="2">
    <location>
        <begin position="1"/>
        <end position="20"/>
    </location>
</feature>
<dbReference type="InterPro" id="IPR051955">
    <property type="entry name" value="PME_Inhibitor"/>
</dbReference>
<feature type="chain" id="PRO_5040207313" description="Pectinesterase inhibitor domain-containing protein" evidence="2">
    <location>
        <begin position="21"/>
        <end position="518"/>
    </location>
</feature>
<evidence type="ECO:0000313" key="5">
    <source>
        <dbReference type="Proteomes" id="UP000235145"/>
    </source>
</evidence>
<accession>A0A9R1UWS7</accession>
<dbReference type="EMBL" id="NBSK02000008">
    <property type="protein sequence ID" value="KAJ0194283.1"/>
    <property type="molecule type" value="Genomic_DNA"/>
</dbReference>
<feature type="domain" description="Pectinesterase inhibitor" evidence="3">
    <location>
        <begin position="40"/>
        <end position="195"/>
    </location>
</feature>
<evidence type="ECO:0000256" key="1">
    <source>
        <dbReference type="ARBA" id="ARBA00022729"/>
    </source>
</evidence>
<sequence length="518" mass="57644">MEHANFFSLFFLTFMATAMAMSMAADPQSSTTTTSTTTQAYNNFVKTSCNATTYPSVCLTSLLPYANSVKSNPVRLVKQALTATVKSASATRSVVSKLAKSKNISKGDAAILKDCIEELKDSIDEITDSLKAISSLGSSSSVNKRFAISNAQTWTSAAITDVYTCIDEFSDQKVSPAVKKKIRSSIKIVPTQLNFGGENEDQAALPNLSLPIMPNQKPNTQIPSDSGSGAHPIIQEIEITTTIRNIVGFGIKAKDPLLAEILGVSREPTDVGVERMNATGRSGGLLNLWDNRLFSSSSRNFLINIRTWNGIQEKVVFANIYGPQSVTEKAALWEKLKGIKQEKARDFKCFIHEAGFIDVKMGGHKFTYFRNAEVKMSKLDRFMVCQNFLDLIPNITVTALPKEISDHCPILLTSSWCDFGPPPFKFFNSWMLREDFESIFIASWNSFRGFGTLDLYLLAKLKWVKDGLKKWRATTFPKEEVGLMNLKDVVHKLDIEAESRMLSDEEIEIRCRGLQRDH</sequence>
<keyword evidence="1 2" id="KW-0732">Signal</keyword>
<dbReference type="CDD" id="cd15798">
    <property type="entry name" value="PMEI-like_3"/>
    <property type="match status" value="1"/>
</dbReference>
<dbReference type="SUPFAM" id="SSF56219">
    <property type="entry name" value="DNase I-like"/>
    <property type="match status" value="1"/>
</dbReference>
<dbReference type="GO" id="GO:0004857">
    <property type="term" value="F:enzyme inhibitor activity"/>
    <property type="evidence" value="ECO:0000318"/>
    <property type="project" value="GO_Central"/>
</dbReference>
<name>A0A9R1UWS7_LACSA</name>